<evidence type="ECO:0000313" key="6">
    <source>
        <dbReference type="EMBL" id="RKP48759.1"/>
    </source>
</evidence>
<dbReference type="CDD" id="cd07779">
    <property type="entry name" value="ASKHA_NBD_FGGY_YgcE-like"/>
    <property type="match status" value="1"/>
</dbReference>
<dbReference type="InterPro" id="IPR000577">
    <property type="entry name" value="Carb_kinase_FGGY"/>
</dbReference>
<keyword evidence="2" id="KW-0808">Transferase</keyword>
<dbReference type="InterPro" id="IPR050406">
    <property type="entry name" value="FGGY_Carb_Kinase"/>
</dbReference>
<dbReference type="InterPro" id="IPR018484">
    <property type="entry name" value="FGGY_N"/>
</dbReference>
<keyword evidence="3 6" id="KW-0418">Kinase</keyword>
<dbReference type="GO" id="GO:0016301">
    <property type="term" value="F:kinase activity"/>
    <property type="evidence" value="ECO:0007669"/>
    <property type="project" value="UniProtKB-KW"/>
</dbReference>
<evidence type="ECO:0000256" key="1">
    <source>
        <dbReference type="ARBA" id="ARBA00009156"/>
    </source>
</evidence>
<evidence type="ECO:0000313" key="7">
    <source>
        <dbReference type="Proteomes" id="UP000282076"/>
    </source>
</evidence>
<protein>
    <submittedName>
        <fullName evidence="6">Sugar kinase</fullName>
    </submittedName>
</protein>
<keyword evidence="7" id="KW-1185">Reference proteome</keyword>
<organism evidence="6 7">
    <name type="scientific">Cohnella endophytica</name>
    <dbReference type="NCBI Taxonomy" id="2419778"/>
    <lineage>
        <taxon>Bacteria</taxon>
        <taxon>Bacillati</taxon>
        <taxon>Bacillota</taxon>
        <taxon>Bacilli</taxon>
        <taxon>Bacillales</taxon>
        <taxon>Paenibacillaceae</taxon>
        <taxon>Cohnella</taxon>
    </lineage>
</organism>
<accession>A0A494XKT5</accession>
<feature type="domain" description="Carbohydrate kinase FGGY N-terminal" evidence="4">
    <location>
        <begin position="5"/>
        <end position="110"/>
    </location>
</feature>
<dbReference type="SUPFAM" id="SSF53067">
    <property type="entry name" value="Actin-like ATPase domain"/>
    <property type="match status" value="2"/>
</dbReference>
<name>A0A494XKT5_9BACL</name>
<reference evidence="6 7" key="1">
    <citation type="submission" date="2018-10" db="EMBL/GenBank/DDBJ databases">
        <title>Cohnella sp. M2MS4P-1, whole genome shotgun sequence.</title>
        <authorList>
            <person name="Tuo L."/>
        </authorList>
    </citation>
    <scope>NUCLEOTIDE SEQUENCE [LARGE SCALE GENOMIC DNA]</scope>
    <source>
        <strain evidence="6 7">M2MS4P-1</strain>
    </source>
</reference>
<dbReference type="RefSeq" id="WP_120978897.1">
    <property type="nucleotide sequence ID" value="NZ_RBZM01000009.1"/>
</dbReference>
<comment type="similarity">
    <text evidence="1">Belongs to the FGGY kinase family.</text>
</comment>
<dbReference type="PANTHER" id="PTHR43095">
    <property type="entry name" value="SUGAR KINASE"/>
    <property type="match status" value="1"/>
</dbReference>
<feature type="domain" description="Carbohydrate kinase FGGY C-terminal" evidence="5">
    <location>
        <begin position="226"/>
        <end position="419"/>
    </location>
</feature>
<dbReference type="GO" id="GO:0005975">
    <property type="term" value="P:carbohydrate metabolic process"/>
    <property type="evidence" value="ECO:0007669"/>
    <property type="project" value="InterPro"/>
</dbReference>
<evidence type="ECO:0000259" key="5">
    <source>
        <dbReference type="Pfam" id="PF02782"/>
    </source>
</evidence>
<sequence>MENKYIIGVDGGSQSSKVVIFDLKGNIVSEGKQPLKPMIMRKPGYVEHPDDDLWDSIVVASREAMARFPGKPEDIIGMGLCTIRFCRVLLQADGTLASPVMSWMDVRVSKPYEHENDNVKYVTTTTGYMTHRFTGRFNDTAANYQGQWPIDTDTWQWSEDEEIIRSKNIPRDMLFDLHMPGTILGSVCAEAARATGFPEGLPVIASANDKAVEALGAGSLSGNTALVSLGTYIAAMVHGPTNPKDAKNFWVNFASLPNGYLYESNGIRRGMWTVSWFEKLLGDEIALKAKALGMIAEEYLNREAEKVPAGSNGLMTVMDWLASANEPFKKGLMIGFDGRHTGAHMYRSILEGIALTIKNHADAMTQELDIRLDRLIISGGGSNSSLFMQIFADVFGIPTSRNIVTGSASLGAAICVAVALGAYDNYETAIKQMVNVRDTFLPDPEHTSLYRKMNDEVYRHLTTYTDEVLKKSYPIFG</sequence>
<dbReference type="OrthoDB" id="9805576at2"/>
<dbReference type="Proteomes" id="UP000282076">
    <property type="component" value="Unassembled WGS sequence"/>
</dbReference>
<dbReference type="PANTHER" id="PTHR43095:SF5">
    <property type="entry name" value="XYLULOSE KINASE"/>
    <property type="match status" value="1"/>
</dbReference>
<gene>
    <name evidence="6" type="ORF">D7Z26_20485</name>
</gene>
<dbReference type="PIRSF" id="PIRSF000538">
    <property type="entry name" value="GlpK"/>
    <property type="match status" value="1"/>
</dbReference>
<evidence type="ECO:0000256" key="3">
    <source>
        <dbReference type="ARBA" id="ARBA00022777"/>
    </source>
</evidence>
<feature type="domain" description="Carbohydrate kinase FGGY N-terminal" evidence="4">
    <location>
        <begin position="115"/>
        <end position="216"/>
    </location>
</feature>
<dbReference type="InterPro" id="IPR018485">
    <property type="entry name" value="FGGY_C"/>
</dbReference>
<dbReference type="EMBL" id="RBZM01000009">
    <property type="protein sequence ID" value="RKP48759.1"/>
    <property type="molecule type" value="Genomic_DNA"/>
</dbReference>
<dbReference type="Gene3D" id="3.30.420.40">
    <property type="match status" value="3"/>
</dbReference>
<evidence type="ECO:0000256" key="2">
    <source>
        <dbReference type="ARBA" id="ARBA00022679"/>
    </source>
</evidence>
<comment type="caution">
    <text evidence="6">The sequence shown here is derived from an EMBL/GenBank/DDBJ whole genome shotgun (WGS) entry which is preliminary data.</text>
</comment>
<dbReference type="Pfam" id="PF00370">
    <property type="entry name" value="FGGY_N"/>
    <property type="match status" value="2"/>
</dbReference>
<dbReference type="Pfam" id="PF02782">
    <property type="entry name" value="FGGY_C"/>
    <property type="match status" value="1"/>
</dbReference>
<proteinExistence type="inferred from homology"/>
<evidence type="ECO:0000259" key="4">
    <source>
        <dbReference type="Pfam" id="PF00370"/>
    </source>
</evidence>
<dbReference type="InterPro" id="IPR043129">
    <property type="entry name" value="ATPase_NBD"/>
</dbReference>
<dbReference type="AlphaFoldDB" id="A0A494XKT5"/>